<protein>
    <submittedName>
        <fullName evidence="3">YHS domain family</fullName>
    </submittedName>
</protein>
<evidence type="ECO:0000259" key="2">
    <source>
        <dbReference type="Pfam" id="PF04945"/>
    </source>
</evidence>
<dbReference type="STRING" id="1333998.M2A_1149"/>
<keyword evidence="1" id="KW-0472">Membrane</keyword>
<evidence type="ECO:0000313" key="3">
    <source>
        <dbReference type="EMBL" id="GAK44650.1"/>
    </source>
</evidence>
<dbReference type="Proteomes" id="UP000028702">
    <property type="component" value="Unassembled WGS sequence"/>
</dbReference>
<sequence>MTHQYPAKSFGFKDLVRGFAVSFGLLGALIIAVAGATPSAMAAGKGEIYTEDGVAINGTDPVAYFTQSKPVQGSADYTYEWKGATWRFASAENRDLFAANPEKYAPQYGGWCAYGVAKGAKATTEPELWTIVDGKLYLNYSPKVQSTWEEDIPGYIEQANENWVALQ</sequence>
<keyword evidence="1" id="KW-1133">Transmembrane helix</keyword>
<organism evidence="3 4">
    <name type="scientific">Tepidicaulis marinus</name>
    <dbReference type="NCBI Taxonomy" id="1333998"/>
    <lineage>
        <taxon>Bacteria</taxon>
        <taxon>Pseudomonadati</taxon>
        <taxon>Pseudomonadota</taxon>
        <taxon>Alphaproteobacteria</taxon>
        <taxon>Hyphomicrobiales</taxon>
        <taxon>Parvibaculaceae</taxon>
        <taxon>Tepidicaulis</taxon>
    </lineage>
</organism>
<dbReference type="Pfam" id="PF04945">
    <property type="entry name" value="YHS"/>
    <property type="match status" value="1"/>
</dbReference>
<gene>
    <name evidence="3" type="ORF">M2A_1149</name>
</gene>
<dbReference type="EMBL" id="BBIO01000004">
    <property type="protein sequence ID" value="GAK44650.1"/>
    <property type="molecule type" value="Genomic_DNA"/>
</dbReference>
<name>A0A081B9D2_9HYPH</name>
<evidence type="ECO:0000256" key="1">
    <source>
        <dbReference type="SAM" id="Phobius"/>
    </source>
</evidence>
<evidence type="ECO:0000313" key="4">
    <source>
        <dbReference type="Proteomes" id="UP000028702"/>
    </source>
</evidence>
<dbReference type="NCBIfam" id="NF041384">
    <property type="entry name" value="YHS_seleno_dom"/>
    <property type="match status" value="1"/>
</dbReference>
<comment type="caution">
    <text evidence="3">The sequence shown here is derived from an EMBL/GenBank/DDBJ whole genome shotgun (WGS) entry which is preliminary data.</text>
</comment>
<dbReference type="InterPro" id="IPR007029">
    <property type="entry name" value="YHS_dom"/>
</dbReference>
<keyword evidence="1" id="KW-0812">Transmembrane</keyword>
<reference evidence="3 4" key="1">
    <citation type="submission" date="2014-07" db="EMBL/GenBank/DDBJ databases">
        <title>Tepidicaulis marinum gen. nov., sp. nov., a novel marine bacterium denitrifying nitrate to nitrous oxide strictly under microaerobic conditions.</title>
        <authorList>
            <person name="Takeuchi M."/>
            <person name="Yamagishi T."/>
            <person name="Kamagata Y."/>
            <person name="Oshima K."/>
            <person name="Hattori M."/>
            <person name="Katayama T."/>
            <person name="Hanada S."/>
            <person name="Tamaki H."/>
            <person name="Marumo K."/>
            <person name="Maeda H."/>
            <person name="Nedachi M."/>
            <person name="Iwasaki W."/>
            <person name="Suwa Y."/>
            <person name="Sakata S."/>
        </authorList>
    </citation>
    <scope>NUCLEOTIDE SEQUENCE [LARGE SCALE GENOMIC DNA]</scope>
    <source>
        <strain evidence="3 4">MA2</strain>
    </source>
</reference>
<dbReference type="eggNOG" id="COG3350">
    <property type="taxonomic scope" value="Bacteria"/>
</dbReference>
<feature type="domain" description="YHS" evidence="2">
    <location>
        <begin position="62"/>
        <end position="108"/>
    </location>
</feature>
<proteinExistence type="predicted"/>
<dbReference type="AlphaFoldDB" id="A0A081B9D2"/>
<feature type="transmembrane region" description="Helical" evidence="1">
    <location>
        <begin position="15"/>
        <end position="36"/>
    </location>
</feature>
<accession>A0A081B9D2</accession>
<keyword evidence="4" id="KW-1185">Reference proteome</keyword>